<comment type="caution">
    <text evidence="4">The sequence shown here is derived from an EMBL/GenBank/DDBJ whole genome shotgun (WGS) entry which is preliminary data.</text>
</comment>
<keyword evidence="1" id="KW-0226">DNA condensation</keyword>
<dbReference type="AlphaFoldDB" id="A0A0A0K4A4"/>
<dbReference type="PROSITE" id="PS00045">
    <property type="entry name" value="HISTONE_LIKE"/>
    <property type="match status" value="1"/>
</dbReference>
<name>A0A0A0K4A4_9MICO</name>
<dbReference type="Pfam" id="PF00216">
    <property type="entry name" value="Bac_DNA_binding"/>
    <property type="match status" value="1"/>
</dbReference>
<dbReference type="GO" id="GO:0030527">
    <property type="term" value="F:structural constituent of chromatin"/>
    <property type="evidence" value="ECO:0007669"/>
    <property type="project" value="InterPro"/>
</dbReference>
<dbReference type="GO" id="GO:0030261">
    <property type="term" value="P:chromosome condensation"/>
    <property type="evidence" value="ECO:0007669"/>
    <property type="project" value="UniProtKB-KW"/>
</dbReference>
<dbReference type="SUPFAM" id="SSF47729">
    <property type="entry name" value="IHF-like DNA-binding proteins"/>
    <property type="match status" value="1"/>
</dbReference>
<dbReference type="EMBL" id="AVPL01000003">
    <property type="protein sequence ID" value="KGN42641.1"/>
    <property type="molecule type" value="Genomic_DNA"/>
</dbReference>
<dbReference type="CDD" id="cd13831">
    <property type="entry name" value="HU"/>
    <property type="match status" value="1"/>
</dbReference>
<dbReference type="GO" id="GO:0003677">
    <property type="term" value="F:DNA binding"/>
    <property type="evidence" value="ECO:0007669"/>
    <property type="project" value="UniProtKB-KW"/>
</dbReference>
<keyword evidence="2 4" id="KW-0238">DNA-binding</keyword>
<dbReference type="eggNOG" id="COG0776">
    <property type="taxonomic scope" value="Bacteria"/>
</dbReference>
<dbReference type="Gene3D" id="4.10.520.10">
    <property type="entry name" value="IHF-like DNA-binding proteins"/>
    <property type="match status" value="1"/>
</dbReference>
<dbReference type="InterPro" id="IPR000119">
    <property type="entry name" value="Hist_DNA-bd"/>
</dbReference>
<organism evidence="4 5">
    <name type="scientific">Knoellia aerolata DSM 18566</name>
    <dbReference type="NCBI Taxonomy" id="1385519"/>
    <lineage>
        <taxon>Bacteria</taxon>
        <taxon>Bacillati</taxon>
        <taxon>Actinomycetota</taxon>
        <taxon>Actinomycetes</taxon>
        <taxon>Micrococcales</taxon>
        <taxon>Intrasporangiaceae</taxon>
        <taxon>Knoellia</taxon>
    </lineage>
</organism>
<dbReference type="PANTHER" id="PTHR33175">
    <property type="entry name" value="DNA-BINDING PROTEIN HU"/>
    <property type="match status" value="1"/>
</dbReference>
<dbReference type="STRING" id="1385519.N801_13955"/>
<evidence type="ECO:0000313" key="4">
    <source>
        <dbReference type="EMBL" id="KGN42641.1"/>
    </source>
</evidence>
<gene>
    <name evidence="4" type="ORF">N801_13955</name>
</gene>
<dbReference type="PANTHER" id="PTHR33175:SF3">
    <property type="entry name" value="DNA-BINDING PROTEIN HU-BETA"/>
    <property type="match status" value="1"/>
</dbReference>
<dbReference type="InterPro" id="IPR020816">
    <property type="entry name" value="Histone-like_DNA-bd_CS"/>
</dbReference>
<evidence type="ECO:0000313" key="5">
    <source>
        <dbReference type="Proteomes" id="UP000030013"/>
    </source>
</evidence>
<reference evidence="4 5" key="1">
    <citation type="submission" date="2013-08" db="EMBL/GenBank/DDBJ databases">
        <title>The genome sequence of Knoellia aerolata.</title>
        <authorList>
            <person name="Zhu W."/>
            <person name="Wang G."/>
        </authorList>
    </citation>
    <scope>NUCLEOTIDE SEQUENCE [LARGE SCALE GENOMIC DNA]</scope>
    <source>
        <strain evidence="4 5">DSM 18566</strain>
    </source>
</reference>
<protein>
    <submittedName>
        <fullName evidence="4">DNA-binding protein</fullName>
    </submittedName>
</protein>
<dbReference type="OrthoDB" id="9799835at2"/>
<dbReference type="SMART" id="SM00411">
    <property type="entry name" value="BHL"/>
    <property type="match status" value="1"/>
</dbReference>
<accession>A0A0A0K4A4</accession>
<dbReference type="PRINTS" id="PR01727">
    <property type="entry name" value="DNABINDINGHU"/>
</dbReference>
<keyword evidence="5" id="KW-1185">Reference proteome</keyword>
<comment type="similarity">
    <text evidence="3">Belongs to the bacterial histone-like protein family.</text>
</comment>
<evidence type="ECO:0000256" key="3">
    <source>
        <dbReference type="RuleBase" id="RU003939"/>
    </source>
</evidence>
<proteinExistence type="inferred from homology"/>
<sequence length="92" mass="9501">MNRTDLKNKVAESAGVSAAEADRAIDAVLGAITDALVAGDKVSLPGFGIFETRERAARTGRNPQTGESLDIAASTSAAFKPGAELKRKLAKS</sequence>
<dbReference type="Proteomes" id="UP000030013">
    <property type="component" value="Unassembled WGS sequence"/>
</dbReference>
<dbReference type="GO" id="GO:0005829">
    <property type="term" value="C:cytosol"/>
    <property type="evidence" value="ECO:0007669"/>
    <property type="project" value="TreeGrafter"/>
</dbReference>
<dbReference type="InterPro" id="IPR010992">
    <property type="entry name" value="IHF-like_DNA-bd_dom_sf"/>
</dbReference>
<evidence type="ECO:0000256" key="1">
    <source>
        <dbReference type="ARBA" id="ARBA00023067"/>
    </source>
</evidence>
<evidence type="ECO:0000256" key="2">
    <source>
        <dbReference type="ARBA" id="ARBA00023125"/>
    </source>
</evidence>